<dbReference type="Proteomes" id="UP000178023">
    <property type="component" value="Unassembled WGS sequence"/>
</dbReference>
<comment type="caution">
    <text evidence="2">The sequence shown here is derived from an EMBL/GenBank/DDBJ whole genome shotgun (WGS) entry which is preliminary data.</text>
</comment>
<accession>A0A1F8F600</accession>
<evidence type="ECO:0000256" key="1">
    <source>
        <dbReference type="SAM" id="Phobius"/>
    </source>
</evidence>
<keyword evidence="1" id="KW-1133">Transmembrane helix</keyword>
<dbReference type="EMBL" id="MGJL01000012">
    <property type="protein sequence ID" value="OGN08038.1"/>
    <property type="molecule type" value="Genomic_DNA"/>
</dbReference>
<dbReference type="AlphaFoldDB" id="A0A1F8F600"/>
<keyword evidence="1" id="KW-0472">Membrane</keyword>
<gene>
    <name evidence="2" type="ORF">A2750_01025</name>
</gene>
<keyword evidence="1" id="KW-0812">Transmembrane</keyword>
<organism evidence="2 3">
    <name type="scientific">Candidatus Yanofskybacteria bacterium RIFCSPHIGHO2_01_FULL_45_42</name>
    <dbReference type="NCBI Taxonomy" id="1802671"/>
    <lineage>
        <taxon>Bacteria</taxon>
        <taxon>Candidatus Yanofskyibacteriota</taxon>
    </lineage>
</organism>
<feature type="transmembrane region" description="Helical" evidence="1">
    <location>
        <begin position="55"/>
        <end position="76"/>
    </location>
</feature>
<reference evidence="2 3" key="1">
    <citation type="journal article" date="2016" name="Nat. Commun.">
        <title>Thousands of microbial genomes shed light on interconnected biogeochemical processes in an aquifer system.</title>
        <authorList>
            <person name="Anantharaman K."/>
            <person name="Brown C.T."/>
            <person name="Hug L.A."/>
            <person name="Sharon I."/>
            <person name="Castelle C.J."/>
            <person name="Probst A.J."/>
            <person name="Thomas B.C."/>
            <person name="Singh A."/>
            <person name="Wilkins M.J."/>
            <person name="Karaoz U."/>
            <person name="Brodie E.L."/>
            <person name="Williams K.H."/>
            <person name="Hubbard S.S."/>
            <person name="Banfield J.F."/>
        </authorList>
    </citation>
    <scope>NUCLEOTIDE SEQUENCE [LARGE SCALE GENOMIC DNA]</scope>
</reference>
<evidence type="ECO:0000313" key="2">
    <source>
        <dbReference type="EMBL" id="OGN08038.1"/>
    </source>
</evidence>
<name>A0A1F8F600_9BACT</name>
<protein>
    <submittedName>
        <fullName evidence="2">Uncharacterized protein</fullName>
    </submittedName>
</protein>
<proteinExistence type="predicted"/>
<feature type="transmembrane region" description="Helical" evidence="1">
    <location>
        <begin position="96"/>
        <end position="116"/>
    </location>
</feature>
<feature type="transmembrane region" description="Helical" evidence="1">
    <location>
        <begin position="7"/>
        <end position="26"/>
    </location>
</feature>
<evidence type="ECO:0000313" key="3">
    <source>
        <dbReference type="Proteomes" id="UP000178023"/>
    </source>
</evidence>
<sequence length="122" mass="13148">MKKLIQYIAGAIPAITSFTVVNFALAQSDFEELPDPGGPFTLGILRDLIALVRDFVIYAGATIVIIFLVYSGILWVRAGENPKAIDKAKATFKGALYGALIIAGIRLIILTIESLATGEFFN</sequence>